<dbReference type="InterPro" id="IPR006905">
    <property type="entry name" value="Flavin_halogenase"/>
</dbReference>
<dbReference type="Pfam" id="PF04820">
    <property type="entry name" value="Trp_halogenase"/>
    <property type="match status" value="1"/>
</dbReference>
<evidence type="ECO:0000313" key="1">
    <source>
        <dbReference type="EMBL" id="MBA8915806.1"/>
    </source>
</evidence>
<gene>
    <name evidence="1" type="ORF">HNR51_004920</name>
</gene>
<comment type="caution">
    <text evidence="1">The sequence shown here is derived from an EMBL/GenBank/DDBJ whole genome shotgun (WGS) entry which is preliminary data.</text>
</comment>
<name>A0AA40S739_9HYPH</name>
<dbReference type="SUPFAM" id="SSF51905">
    <property type="entry name" value="FAD/NAD(P)-binding domain"/>
    <property type="match status" value="1"/>
</dbReference>
<dbReference type="EMBL" id="JACJIB010000011">
    <property type="protein sequence ID" value="MBA8915806.1"/>
    <property type="molecule type" value="Genomic_DNA"/>
</dbReference>
<keyword evidence="1" id="KW-0560">Oxidoreductase</keyword>
<dbReference type="PANTHER" id="PTHR43747">
    <property type="entry name" value="FAD-BINDING PROTEIN"/>
    <property type="match status" value="1"/>
</dbReference>
<organism evidence="1 2">
    <name type="scientific">Methylorubrum thiocyanatum</name>
    <dbReference type="NCBI Taxonomy" id="47958"/>
    <lineage>
        <taxon>Bacteria</taxon>
        <taxon>Pseudomonadati</taxon>
        <taxon>Pseudomonadota</taxon>
        <taxon>Alphaproteobacteria</taxon>
        <taxon>Hyphomicrobiales</taxon>
        <taxon>Methylobacteriaceae</taxon>
        <taxon>Methylorubrum</taxon>
    </lineage>
</organism>
<protein>
    <submittedName>
        <fullName evidence="1">Tryptophan halogenase</fullName>
        <ecNumber evidence="1">1.14.19.9</ecNumber>
    </submittedName>
</protein>
<evidence type="ECO:0000313" key="2">
    <source>
        <dbReference type="Proteomes" id="UP000543554"/>
    </source>
</evidence>
<reference evidence="1 2" key="1">
    <citation type="submission" date="2020-08" db="EMBL/GenBank/DDBJ databases">
        <title>Genomic Encyclopedia of Type Strains, Phase IV (KMG-IV): sequencing the most valuable type-strain genomes for metagenomic binning, comparative biology and taxonomic classification.</title>
        <authorList>
            <person name="Goeker M."/>
        </authorList>
    </citation>
    <scope>NUCLEOTIDE SEQUENCE [LARGE SCALE GENOMIC DNA]</scope>
    <source>
        <strain evidence="1 2">DSM 11490</strain>
    </source>
</reference>
<dbReference type="InterPro" id="IPR050816">
    <property type="entry name" value="Flavin-dep_Halogenase_NPB"/>
</dbReference>
<dbReference type="EC" id="1.14.19.9" evidence="1"/>
<keyword evidence="2" id="KW-1185">Reference proteome</keyword>
<dbReference type="AlphaFoldDB" id="A0AA40S739"/>
<accession>A0AA40S739</accession>
<dbReference type="Proteomes" id="UP000543554">
    <property type="component" value="Unassembled WGS sequence"/>
</dbReference>
<dbReference type="PANTHER" id="PTHR43747:SF4">
    <property type="entry name" value="FLAVIN-DEPENDENT TRYPTOPHAN HALOGENASE"/>
    <property type="match status" value="1"/>
</dbReference>
<dbReference type="GO" id="GO:0004497">
    <property type="term" value="F:monooxygenase activity"/>
    <property type="evidence" value="ECO:0007669"/>
    <property type="project" value="InterPro"/>
</dbReference>
<dbReference type="InterPro" id="IPR036188">
    <property type="entry name" value="FAD/NAD-bd_sf"/>
</dbReference>
<dbReference type="Gene3D" id="3.50.50.60">
    <property type="entry name" value="FAD/NAD(P)-binding domain"/>
    <property type="match status" value="1"/>
</dbReference>
<dbReference type="RefSeq" id="WP_182556639.1">
    <property type="nucleotide sequence ID" value="NZ_BPRF01000037.1"/>
</dbReference>
<proteinExistence type="predicted"/>
<sequence length="803" mass="85483">MLRSERSVPPRLVIAGGGPAGSIAAAYLRRILRRAGWSVTLVAPEPAAGPSVALATRPAFTRFRQGFDIDEAIFLRRCAGTYRLASRFEDWFAGGRGHWHPFGACGPRIAGRDLFHYWLKLRESGARREAGDYADYAPQTLMAAEGRGPRPQAGTSSLVQSGDYGYHLDRAGLVRVFREIALSEGIRAVPGRVRGIERDPYGDVAALLLDGGERIEGDVFLDCTGAAAQLVGTALGEPWIAEGGAGDRIAYLSTAREPEPAPFTLYRGRPEGWVAALPLAGRSDHALVYDGRTTPPETAQALLRAASGCEDGGVCDAELRRGRRRAPWQRNVVAVGAAAGAVEPLMGFGLDLVLAALEAFVAYLPRGGRAAEVLRRAYAARMNRLHDDAEQAVAAHYVLGRRPEPFWAAARAAAVPERLADRLDLYELAGHVEPEADAVFGEGDHYLLFAGADFLPRRPFAPVDVGDGREIERLLAGVRARSAQVAQTMAPHADLLEGLHGRAPAGPTVQVAAAAAKDSAARHGPQSLRRSPEGARLADLVAGLGQPFGYERSVKATPAGLQTERFLVSLHRTSLGLDPAKTLDALAEALGLPAPERAEAAGLIVGADLLHLGYEAGPSSALYKLYVEWSARADAAWHETDAAGAAGAEPILVHRAYKWRVEGSAPPVVTLYHWPRVRTPGEIEARLARLGESWDGAGASLLGTARDILRLAREHGHGAVHYLEAREEPGPRLSYDLNLYACGLTMGEAEMVIGQAIVDLGVPPPDAAAVLAERRGEALGHVAGGVGRDGIPFLTVYSGMAEA</sequence>